<evidence type="ECO:0000256" key="1">
    <source>
        <dbReference type="SAM" id="Phobius"/>
    </source>
</evidence>
<comment type="caution">
    <text evidence="2">The sequence shown here is derived from an EMBL/GenBank/DDBJ whole genome shotgun (WGS) entry which is preliminary data.</text>
</comment>
<evidence type="ECO:0008006" key="4">
    <source>
        <dbReference type="Google" id="ProtNLM"/>
    </source>
</evidence>
<dbReference type="EMBL" id="AZBU02000006">
    <property type="protein sequence ID" value="TKR72996.1"/>
    <property type="molecule type" value="Genomic_DNA"/>
</dbReference>
<reference evidence="2 3" key="1">
    <citation type="journal article" date="2015" name="Genome Biol.">
        <title>Comparative genomics of Steinernema reveals deeply conserved gene regulatory networks.</title>
        <authorList>
            <person name="Dillman A.R."/>
            <person name="Macchietto M."/>
            <person name="Porter C.F."/>
            <person name="Rogers A."/>
            <person name="Williams B."/>
            <person name="Antoshechkin I."/>
            <person name="Lee M.M."/>
            <person name="Goodwin Z."/>
            <person name="Lu X."/>
            <person name="Lewis E.E."/>
            <person name="Goodrich-Blair H."/>
            <person name="Stock S.P."/>
            <person name="Adams B.J."/>
            <person name="Sternberg P.W."/>
            <person name="Mortazavi A."/>
        </authorList>
    </citation>
    <scope>NUCLEOTIDE SEQUENCE [LARGE SCALE GENOMIC DNA]</scope>
    <source>
        <strain evidence="2 3">ALL</strain>
    </source>
</reference>
<keyword evidence="1" id="KW-0472">Membrane</keyword>
<name>A0A4U5MTB3_STECR</name>
<keyword evidence="1" id="KW-0812">Transmembrane</keyword>
<keyword evidence="1" id="KW-1133">Transmembrane helix</keyword>
<protein>
    <recommendedName>
        <fullName evidence="4">Transmembrane protein</fullName>
    </recommendedName>
</protein>
<reference evidence="2 3" key="2">
    <citation type="journal article" date="2019" name="G3 (Bethesda)">
        <title>Hybrid Assembly of the Genome of the Entomopathogenic Nematode Steinernema carpocapsae Identifies the X-Chromosome.</title>
        <authorList>
            <person name="Serra L."/>
            <person name="Macchietto M."/>
            <person name="Macias-Munoz A."/>
            <person name="McGill C.J."/>
            <person name="Rodriguez I.M."/>
            <person name="Rodriguez B."/>
            <person name="Murad R."/>
            <person name="Mortazavi A."/>
        </authorList>
    </citation>
    <scope>NUCLEOTIDE SEQUENCE [LARGE SCALE GENOMIC DNA]</scope>
    <source>
        <strain evidence="2 3">ALL</strain>
    </source>
</reference>
<sequence length="145" mass="16648">MPRRRLLCESHAHNEVRKDVRSRAVLPVFAAIFSVLGVFLWAPVVFPQVEWRRPHRSVQSRACLKDARNIKCQSQVACQSGSLIRSLVADLSADVCDLRFCAVWGRFKICRQLRWHDFCVSYVFGCDVWDEISHVCKAFVSVSLP</sequence>
<evidence type="ECO:0000313" key="2">
    <source>
        <dbReference type="EMBL" id="TKR72996.1"/>
    </source>
</evidence>
<dbReference type="Proteomes" id="UP000298663">
    <property type="component" value="Unassembled WGS sequence"/>
</dbReference>
<evidence type="ECO:0000313" key="3">
    <source>
        <dbReference type="Proteomes" id="UP000298663"/>
    </source>
</evidence>
<organism evidence="2 3">
    <name type="scientific">Steinernema carpocapsae</name>
    <name type="common">Entomopathogenic nematode</name>
    <dbReference type="NCBI Taxonomy" id="34508"/>
    <lineage>
        <taxon>Eukaryota</taxon>
        <taxon>Metazoa</taxon>
        <taxon>Ecdysozoa</taxon>
        <taxon>Nematoda</taxon>
        <taxon>Chromadorea</taxon>
        <taxon>Rhabditida</taxon>
        <taxon>Tylenchina</taxon>
        <taxon>Panagrolaimomorpha</taxon>
        <taxon>Strongyloidoidea</taxon>
        <taxon>Steinernematidae</taxon>
        <taxon>Steinernema</taxon>
    </lineage>
</organism>
<dbReference type="AlphaFoldDB" id="A0A4U5MTB3"/>
<feature type="transmembrane region" description="Helical" evidence="1">
    <location>
        <begin position="24"/>
        <end position="46"/>
    </location>
</feature>
<accession>A0A4U5MTB3</accession>
<gene>
    <name evidence="2" type="ORF">L596_020368</name>
</gene>
<proteinExistence type="predicted"/>
<keyword evidence="3" id="KW-1185">Reference proteome</keyword>